<dbReference type="Pfam" id="PF13639">
    <property type="entry name" value="zf-RING_2"/>
    <property type="match status" value="1"/>
</dbReference>
<dbReference type="Gene3D" id="3.30.40.10">
    <property type="entry name" value="Zinc/RING finger domain, C3HC4 (zinc finger)"/>
    <property type="match status" value="1"/>
</dbReference>
<feature type="chain" id="PRO_5042038614" description="RING-type domain-containing protein" evidence="7">
    <location>
        <begin position="19"/>
        <end position="820"/>
    </location>
</feature>
<dbReference type="InterPro" id="IPR001841">
    <property type="entry name" value="Znf_RING"/>
</dbReference>
<keyword evidence="6" id="KW-0472">Membrane</keyword>
<keyword evidence="3" id="KW-0862">Zinc</keyword>
<sequence>MGWSQAIIGFLLIYCCSCAVQKQTSATNVVNATYFVNGVPKDCDVGANSHVIGFYCADQKYLFFHKITEFLNGDLSTQSTVRMRDSYTTAKVHRGRGDYFVTSTLGLNSSWALTTIYSNVVLTQHWKMNDQMPLNFAFDDKLFINIARDVGTNIIYWHVGLLDISSTRTENKTLNEPVGIDLRVKDTSTYDGVLYYTFYVSDTSSYQLYKRDISSSFEYNGGFIYTSIGDNCGSVIEASTQLIAVSCPSSTDPTSSIITILKESDLSIIHTQASTSNTFSIGNKIQIVSFSEYHQIFYNSMKASTGTLGQISLVEILYNKRDSSDFKIKLTEEAISDDTYNTFGKYFSAFLNGVTNKFYVSSYLSDTTSTVAHEIEVASMCNYQQTYSSGTKQCQAVSAGSVALGFQATSATTCAGIDDTVAFNRLIGETLCDYGCSTTQFGKNCESCSTYMTRIGEAAPSGFSWDDSTANKCKLISDTTGDPYCTEYLHCSQCIYSGACEYTNYQCQSTSQNLDTTPPNIYSQCFTKGVKEHPILYCGASIIDTSSSTTFSPIPTNTNIPKGILCRYFLSADSSKTYTYTITAPASTTVSLEKKQGSTTSIVPSSRRALHGRDLSSTTTFTVSSADSVNILYLATASQTSSTLGISFSATTVTSGSGSGSGSSGDSGTGSSSNSEPSSNKDTDWLIILGASVLACCLVTIVCIIFLYCCLKKRHKKEHIKVTLNDSGFEEMQGATIDELPRFVREKLNNCREMQYREKNYVSTNRKCKICLDDFITGVSIRLIPKCGHIFHSDCLKTSLKLHHSCKREYKCPACLSQIV</sequence>
<proteinExistence type="predicted"/>
<dbReference type="SMART" id="SM00184">
    <property type="entry name" value="RING"/>
    <property type="match status" value="1"/>
</dbReference>
<keyword evidence="1" id="KW-0479">Metal-binding</keyword>
<gene>
    <name evidence="9" type="ORF">ECRASSUSDP1_LOCUS26412</name>
</gene>
<keyword evidence="10" id="KW-1185">Reference proteome</keyword>
<dbReference type="PROSITE" id="PS50089">
    <property type="entry name" value="ZF_RING_2"/>
    <property type="match status" value="1"/>
</dbReference>
<evidence type="ECO:0000256" key="1">
    <source>
        <dbReference type="ARBA" id="ARBA00022723"/>
    </source>
</evidence>
<keyword evidence="7" id="KW-0732">Signal</keyword>
<organism evidence="9 10">
    <name type="scientific">Euplotes crassus</name>
    <dbReference type="NCBI Taxonomy" id="5936"/>
    <lineage>
        <taxon>Eukaryota</taxon>
        <taxon>Sar</taxon>
        <taxon>Alveolata</taxon>
        <taxon>Ciliophora</taxon>
        <taxon>Intramacronucleata</taxon>
        <taxon>Spirotrichea</taxon>
        <taxon>Hypotrichia</taxon>
        <taxon>Euplotida</taxon>
        <taxon>Euplotidae</taxon>
        <taxon>Moneuplotes</taxon>
    </lineage>
</organism>
<reference evidence="9" key="1">
    <citation type="submission" date="2023-07" db="EMBL/GenBank/DDBJ databases">
        <authorList>
            <consortium name="AG Swart"/>
            <person name="Singh M."/>
            <person name="Singh A."/>
            <person name="Seah K."/>
            <person name="Emmerich C."/>
        </authorList>
    </citation>
    <scope>NUCLEOTIDE SEQUENCE</scope>
    <source>
        <strain evidence="9">DP1</strain>
    </source>
</reference>
<comment type="caution">
    <text evidence="9">The sequence shown here is derived from an EMBL/GenBank/DDBJ whole genome shotgun (WGS) entry which is preliminary data.</text>
</comment>
<accession>A0AAD1Y8G5</accession>
<feature type="transmembrane region" description="Helical" evidence="6">
    <location>
        <begin position="685"/>
        <end position="711"/>
    </location>
</feature>
<evidence type="ECO:0000256" key="4">
    <source>
        <dbReference type="PROSITE-ProRule" id="PRU00175"/>
    </source>
</evidence>
<feature type="compositionally biased region" description="Gly residues" evidence="5">
    <location>
        <begin position="657"/>
        <end position="668"/>
    </location>
</feature>
<keyword evidence="6" id="KW-1133">Transmembrane helix</keyword>
<evidence type="ECO:0000313" key="9">
    <source>
        <dbReference type="EMBL" id="CAI2384872.1"/>
    </source>
</evidence>
<dbReference type="EMBL" id="CAMPGE010027221">
    <property type="protein sequence ID" value="CAI2384872.1"/>
    <property type="molecule type" value="Genomic_DNA"/>
</dbReference>
<keyword evidence="6" id="KW-0812">Transmembrane</keyword>
<feature type="compositionally biased region" description="Low complexity" evidence="5">
    <location>
        <begin position="669"/>
        <end position="678"/>
    </location>
</feature>
<evidence type="ECO:0000313" key="10">
    <source>
        <dbReference type="Proteomes" id="UP001295684"/>
    </source>
</evidence>
<evidence type="ECO:0000256" key="2">
    <source>
        <dbReference type="ARBA" id="ARBA00022771"/>
    </source>
</evidence>
<dbReference type="Proteomes" id="UP001295684">
    <property type="component" value="Unassembled WGS sequence"/>
</dbReference>
<feature type="region of interest" description="Disordered" evidence="5">
    <location>
        <begin position="653"/>
        <end position="680"/>
    </location>
</feature>
<evidence type="ECO:0000259" key="8">
    <source>
        <dbReference type="PROSITE" id="PS50089"/>
    </source>
</evidence>
<feature type="domain" description="RING-type" evidence="8">
    <location>
        <begin position="768"/>
        <end position="815"/>
    </location>
</feature>
<feature type="signal peptide" evidence="7">
    <location>
        <begin position="1"/>
        <end position="18"/>
    </location>
</feature>
<evidence type="ECO:0000256" key="3">
    <source>
        <dbReference type="ARBA" id="ARBA00022833"/>
    </source>
</evidence>
<evidence type="ECO:0000256" key="5">
    <source>
        <dbReference type="SAM" id="MobiDB-lite"/>
    </source>
</evidence>
<protein>
    <recommendedName>
        <fullName evidence="8">RING-type domain-containing protein</fullName>
    </recommendedName>
</protein>
<evidence type="ECO:0000256" key="7">
    <source>
        <dbReference type="SAM" id="SignalP"/>
    </source>
</evidence>
<dbReference type="InterPro" id="IPR052788">
    <property type="entry name" value="RING-type_E3_ligase_ATL"/>
</dbReference>
<dbReference type="InterPro" id="IPR013083">
    <property type="entry name" value="Znf_RING/FYVE/PHD"/>
</dbReference>
<keyword evidence="2 4" id="KW-0863">Zinc-finger</keyword>
<dbReference type="AlphaFoldDB" id="A0AAD1Y8G5"/>
<name>A0AAD1Y8G5_EUPCR</name>
<dbReference type="PANTHER" id="PTHR45798">
    <property type="entry name" value="RING-H2 FINGER PROTEIN ATL61-RELATED-RELATED"/>
    <property type="match status" value="1"/>
</dbReference>
<dbReference type="SUPFAM" id="SSF57850">
    <property type="entry name" value="RING/U-box"/>
    <property type="match status" value="1"/>
</dbReference>
<dbReference type="PANTHER" id="PTHR45798:SF97">
    <property type="entry name" value="ALCOHOL-SENSITIVE RING FINGER PROTEIN 1"/>
    <property type="match status" value="1"/>
</dbReference>
<evidence type="ECO:0000256" key="6">
    <source>
        <dbReference type="SAM" id="Phobius"/>
    </source>
</evidence>
<dbReference type="GO" id="GO:0008270">
    <property type="term" value="F:zinc ion binding"/>
    <property type="evidence" value="ECO:0007669"/>
    <property type="project" value="UniProtKB-KW"/>
</dbReference>